<name>A0A381YEY3_9ZZZZ</name>
<dbReference type="EMBL" id="UINC01017985">
    <property type="protein sequence ID" value="SVA75121.1"/>
    <property type="molecule type" value="Genomic_DNA"/>
</dbReference>
<evidence type="ECO:0000313" key="1">
    <source>
        <dbReference type="EMBL" id="SVA75121.1"/>
    </source>
</evidence>
<protein>
    <submittedName>
        <fullName evidence="1">Uncharacterized protein</fullName>
    </submittedName>
</protein>
<gene>
    <name evidence="1" type="ORF">METZ01_LOCUS127975</name>
</gene>
<dbReference type="AlphaFoldDB" id="A0A381YEY3"/>
<reference evidence="1" key="1">
    <citation type="submission" date="2018-05" db="EMBL/GenBank/DDBJ databases">
        <authorList>
            <person name="Lanie J.A."/>
            <person name="Ng W.-L."/>
            <person name="Kazmierczak K.M."/>
            <person name="Andrzejewski T.M."/>
            <person name="Davidsen T.M."/>
            <person name="Wayne K.J."/>
            <person name="Tettelin H."/>
            <person name="Glass J.I."/>
            <person name="Rusch D."/>
            <person name="Podicherti R."/>
            <person name="Tsui H.-C.T."/>
            <person name="Winkler M.E."/>
        </authorList>
    </citation>
    <scope>NUCLEOTIDE SEQUENCE</scope>
</reference>
<feature type="non-terminal residue" evidence="1">
    <location>
        <position position="216"/>
    </location>
</feature>
<accession>A0A381YEY3</accession>
<sequence length="216" mass="23667">MGERNVISLPLGVTRSENTIEGIASSNYHSDDPSPRYKIALIGGLSGTQESQNVYLEGMKVLLDSPDDVGFIASDLTSSYSPLVDQVFPPESGFYFDKDSIESRYVWRWLTMESPDLIIELRHGQKTSIIQSESYTEGEKGSLLGEISAGRGPIPGSIPSVKITADTLEVKDLLVQTIKHVTENPPSPSTAGIELDQRSFRSPLKVAEILGNRYGY</sequence>
<organism evidence="1">
    <name type="scientific">marine metagenome</name>
    <dbReference type="NCBI Taxonomy" id="408172"/>
    <lineage>
        <taxon>unclassified sequences</taxon>
        <taxon>metagenomes</taxon>
        <taxon>ecological metagenomes</taxon>
    </lineage>
</organism>
<proteinExistence type="predicted"/>